<dbReference type="EMBL" id="ACVI01000043">
    <property type="protein sequence ID" value="EET86817.1"/>
    <property type="molecule type" value="Genomic_DNA"/>
</dbReference>
<accession>C6PV87</accession>
<dbReference type="SUPFAM" id="SSF116726">
    <property type="entry name" value="TrkA C-terminal domain-like"/>
    <property type="match status" value="1"/>
</dbReference>
<comment type="caution">
    <text evidence="3">The sequence shown here is derived from an EMBL/GenBank/DDBJ whole genome shotgun (WGS) entry which is preliminary data.</text>
</comment>
<dbReference type="RefSeq" id="WP_007061589.1">
    <property type="nucleotide sequence ID" value="NZ_ACVI01000043.1"/>
</dbReference>
<proteinExistence type="predicted"/>
<keyword evidence="1" id="KW-0812">Transmembrane</keyword>
<dbReference type="OrthoDB" id="369355at2"/>
<evidence type="ECO:0000313" key="4">
    <source>
        <dbReference type="Proteomes" id="UP000004198"/>
    </source>
</evidence>
<keyword evidence="4" id="KW-1185">Reference proteome</keyword>
<feature type="domain" description="RCK C-terminal" evidence="2">
    <location>
        <begin position="143"/>
        <end position="228"/>
    </location>
</feature>
<dbReference type="eggNOG" id="COG0569">
    <property type="taxonomic scope" value="Bacteria"/>
</dbReference>
<protein>
    <submittedName>
        <fullName evidence="3">TrkA-C domain protein</fullName>
    </submittedName>
</protein>
<dbReference type="InterPro" id="IPR036721">
    <property type="entry name" value="RCK_C_sf"/>
</dbReference>
<gene>
    <name evidence="3" type="ORF">CcarbDRAFT_2704</name>
</gene>
<dbReference type="Gene3D" id="3.30.70.1450">
    <property type="entry name" value="Regulator of K+ conductance, C-terminal domain"/>
    <property type="match status" value="1"/>
</dbReference>
<dbReference type="Proteomes" id="UP000004198">
    <property type="component" value="Unassembled WGS sequence"/>
</dbReference>
<feature type="transmembrane region" description="Helical" evidence="1">
    <location>
        <begin position="72"/>
        <end position="92"/>
    </location>
</feature>
<evidence type="ECO:0000259" key="2">
    <source>
        <dbReference type="PROSITE" id="PS51202"/>
    </source>
</evidence>
<dbReference type="PROSITE" id="PS51202">
    <property type="entry name" value="RCK_C"/>
    <property type="match status" value="1"/>
</dbReference>
<dbReference type="GO" id="GO:0006813">
    <property type="term" value="P:potassium ion transport"/>
    <property type="evidence" value="ECO:0007669"/>
    <property type="project" value="InterPro"/>
</dbReference>
<keyword evidence="1" id="KW-0472">Membrane</keyword>
<evidence type="ECO:0000313" key="3">
    <source>
        <dbReference type="EMBL" id="EET86817.1"/>
    </source>
</evidence>
<dbReference type="InterPro" id="IPR006037">
    <property type="entry name" value="RCK_C"/>
</dbReference>
<dbReference type="Pfam" id="PF02080">
    <property type="entry name" value="TrkA_C"/>
    <property type="match status" value="1"/>
</dbReference>
<sequence length="232" mass="26791">MKGRSQYAIILFTIYNTLLTNSRNNYCFFKLTGLSEEKSRFQVISLLTGSGFTTKEAELITQHPTRRRLAQILMILGYVGFLTGISFLVDIIKHSMSIKNLPILIIFFIFMWLILREKLLIGYLDNLIEKIILKKYSKYKSPTKMYKLVTRAKGYGVYNIVIDENSGLVGVALKDSNLKPRNMIILNIDKGNQFIGFPKRDYVLEKGDNILLYGKVEEILKTFHLNKPPKKH</sequence>
<organism evidence="3 4">
    <name type="scientific">Clostridium carboxidivorans P7</name>
    <dbReference type="NCBI Taxonomy" id="536227"/>
    <lineage>
        <taxon>Bacteria</taxon>
        <taxon>Bacillati</taxon>
        <taxon>Bacillota</taxon>
        <taxon>Clostridia</taxon>
        <taxon>Eubacteriales</taxon>
        <taxon>Clostridiaceae</taxon>
        <taxon>Clostridium</taxon>
    </lineage>
</organism>
<name>C6PV87_9CLOT</name>
<feature type="transmembrane region" description="Helical" evidence="1">
    <location>
        <begin position="98"/>
        <end position="115"/>
    </location>
</feature>
<evidence type="ECO:0000256" key="1">
    <source>
        <dbReference type="SAM" id="Phobius"/>
    </source>
</evidence>
<reference evidence="3 4" key="1">
    <citation type="submission" date="2009-06" db="EMBL/GenBank/DDBJ databases">
        <title>The draft genome of Clostridium carboxidivorans P7.</title>
        <authorList>
            <consortium name="US DOE Joint Genome Institute (JGI-PGF)"/>
            <person name="Lucas S."/>
            <person name="Copeland A."/>
            <person name="Lapidus A."/>
            <person name="Glavina del Rio T."/>
            <person name="Tice H."/>
            <person name="Bruce D."/>
            <person name="Goodwin L."/>
            <person name="Pitluck S."/>
            <person name="Larimer F."/>
            <person name="Land M.L."/>
            <person name="Hauser L."/>
            <person name="Hemme C.L."/>
        </authorList>
    </citation>
    <scope>NUCLEOTIDE SEQUENCE [LARGE SCALE GENOMIC DNA]</scope>
    <source>
        <strain evidence="3 4">P7</strain>
    </source>
</reference>
<keyword evidence="1" id="KW-1133">Transmembrane helix</keyword>
<dbReference type="GO" id="GO:0008324">
    <property type="term" value="F:monoatomic cation transmembrane transporter activity"/>
    <property type="evidence" value="ECO:0007669"/>
    <property type="project" value="InterPro"/>
</dbReference>
<dbReference type="STRING" id="536227.Ccar_07765"/>
<dbReference type="AlphaFoldDB" id="C6PV87"/>